<keyword evidence="4" id="KW-1185">Reference proteome</keyword>
<dbReference type="Pfam" id="PF20152">
    <property type="entry name" value="DUF6534"/>
    <property type="match status" value="1"/>
</dbReference>
<feature type="transmembrane region" description="Helical" evidence="1">
    <location>
        <begin position="33"/>
        <end position="59"/>
    </location>
</feature>
<proteinExistence type="predicted"/>
<dbReference type="PANTHER" id="PTHR40465:SF1">
    <property type="entry name" value="DUF6534 DOMAIN-CONTAINING PROTEIN"/>
    <property type="match status" value="1"/>
</dbReference>
<keyword evidence="1" id="KW-0472">Membrane</keyword>
<dbReference type="PANTHER" id="PTHR40465">
    <property type="entry name" value="CHROMOSOME 1, WHOLE GENOME SHOTGUN SEQUENCE"/>
    <property type="match status" value="1"/>
</dbReference>
<keyword evidence="1" id="KW-0812">Transmembrane</keyword>
<feature type="domain" description="DUF6534" evidence="2">
    <location>
        <begin position="44"/>
        <end position="132"/>
    </location>
</feature>
<dbReference type="OrthoDB" id="2535105at2759"/>
<dbReference type="RefSeq" id="XP_007870908.1">
    <property type="nucleotide sequence ID" value="XM_007872717.1"/>
</dbReference>
<gene>
    <name evidence="3" type="ORF">GLOTRDRAFT_133751</name>
</gene>
<feature type="transmembrane region" description="Helical" evidence="1">
    <location>
        <begin position="107"/>
        <end position="128"/>
    </location>
</feature>
<dbReference type="GeneID" id="19302784"/>
<dbReference type="HOGENOM" id="CLU_1787057_0_0_1"/>
<feature type="transmembrane region" description="Helical" evidence="1">
    <location>
        <begin position="79"/>
        <end position="101"/>
    </location>
</feature>
<dbReference type="OMA" id="IRHYAFE"/>
<reference evidence="3 4" key="1">
    <citation type="journal article" date="2012" name="Science">
        <title>The Paleozoic origin of enzymatic lignin decomposition reconstructed from 31 fungal genomes.</title>
        <authorList>
            <person name="Floudas D."/>
            <person name="Binder M."/>
            <person name="Riley R."/>
            <person name="Barry K."/>
            <person name="Blanchette R.A."/>
            <person name="Henrissat B."/>
            <person name="Martinez A.T."/>
            <person name="Otillar R."/>
            <person name="Spatafora J.W."/>
            <person name="Yadav J.S."/>
            <person name="Aerts A."/>
            <person name="Benoit I."/>
            <person name="Boyd A."/>
            <person name="Carlson A."/>
            <person name="Copeland A."/>
            <person name="Coutinho P.M."/>
            <person name="de Vries R.P."/>
            <person name="Ferreira P."/>
            <person name="Findley K."/>
            <person name="Foster B."/>
            <person name="Gaskell J."/>
            <person name="Glotzer D."/>
            <person name="Gorecki P."/>
            <person name="Heitman J."/>
            <person name="Hesse C."/>
            <person name="Hori C."/>
            <person name="Igarashi K."/>
            <person name="Jurgens J.A."/>
            <person name="Kallen N."/>
            <person name="Kersten P."/>
            <person name="Kohler A."/>
            <person name="Kuees U."/>
            <person name="Kumar T.K.A."/>
            <person name="Kuo A."/>
            <person name="LaButti K."/>
            <person name="Larrondo L.F."/>
            <person name="Lindquist E."/>
            <person name="Ling A."/>
            <person name="Lombard V."/>
            <person name="Lucas S."/>
            <person name="Lundell T."/>
            <person name="Martin R."/>
            <person name="McLaughlin D.J."/>
            <person name="Morgenstern I."/>
            <person name="Morin E."/>
            <person name="Murat C."/>
            <person name="Nagy L.G."/>
            <person name="Nolan M."/>
            <person name="Ohm R.A."/>
            <person name="Patyshakuliyeva A."/>
            <person name="Rokas A."/>
            <person name="Ruiz-Duenas F.J."/>
            <person name="Sabat G."/>
            <person name="Salamov A."/>
            <person name="Samejima M."/>
            <person name="Schmutz J."/>
            <person name="Slot J.C."/>
            <person name="St John F."/>
            <person name="Stenlid J."/>
            <person name="Sun H."/>
            <person name="Sun S."/>
            <person name="Syed K."/>
            <person name="Tsang A."/>
            <person name="Wiebenga A."/>
            <person name="Young D."/>
            <person name="Pisabarro A."/>
            <person name="Eastwood D.C."/>
            <person name="Martin F."/>
            <person name="Cullen D."/>
            <person name="Grigoriev I.V."/>
            <person name="Hibbett D.S."/>
        </authorList>
    </citation>
    <scope>NUCLEOTIDE SEQUENCE [LARGE SCALE GENOMIC DNA]</scope>
    <source>
        <strain evidence="3 4">ATCC 11539</strain>
    </source>
</reference>
<evidence type="ECO:0000313" key="4">
    <source>
        <dbReference type="Proteomes" id="UP000030669"/>
    </source>
</evidence>
<dbReference type="EMBL" id="KB469314">
    <property type="protein sequence ID" value="EPQ50640.1"/>
    <property type="molecule type" value="Genomic_DNA"/>
</dbReference>
<dbReference type="KEGG" id="gtr:GLOTRDRAFT_133751"/>
<evidence type="ECO:0000256" key="1">
    <source>
        <dbReference type="SAM" id="Phobius"/>
    </source>
</evidence>
<protein>
    <recommendedName>
        <fullName evidence="2">DUF6534 domain-containing protein</fullName>
    </recommendedName>
</protein>
<organism evidence="3 4">
    <name type="scientific">Gloeophyllum trabeum (strain ATCC 11539 / FP-39264 / Madison 617)</name>
    <name type="common">Brown rot fungus</name>
    <dbReference type="NCBI Taxonomy" id="670483"/>
    <lineage>
        <taxon>Eukaryota</taxon>
        <taxon>Fungi</taxon>
        <taxon>Dikarya</taxon>
        <taxon>Basidiomycota</taxon>
        <taxon>Agaricomycotina</taxon>
        <taxon>Agaricomycetes</taxon>
        <taxon>Gloeophyllales</taxon>
        <taxon>Gloeophyllaceae</taxon>
        <taxon>Gloeophyllum</taxon>
    </lineage>
</organism>
<evidence type="ECO:0000313" key="3">
    <source>
        <dbReference type="EMBL" id="EPQ50640.1"/>
    </source>
</evidence>
<evidence type="ECO:0000259" key="2">
    <source>
        <dbReference type="Pfam" id="PF20152"/>
    </source>
</evidence>
<accession>S7R8J6</accession>
<name>S7R8J6_GLOTA</name>
<keyword evidence="1" id="KW-1133">Transmembrane helix</keyword>
<sequence length="145" mass="16304">MVIPRPFLDVGYIAEWYTAPSLEIAPRQFRLEAWLVALASSSYAFTDLLIAVTMCYFLYKQRQQGFHASKSLINLIIRYTISTGLVSSVVACVYLSLYVIYAKSGSMLNVGVYIVHAQVYLNSMLTSLNSRRALRARLEHALAQA</sequence>
<dbReference type="InterPro" id="IPR045339">
    <property type="entry name" value="DUF6534"/>
</dbReference>
<dbReference type="Proteomes" id="UP000030669">
    <property type="component" value="Unassembled WGS sequence"/>
</dbReference>
<dbReference type="AlphaFoldDB" id="S7R8J6"/>